<evidence type="ECO:0000256" key="2">
    <source>
        <dbReference type="SAM" id="Phobius"/>
    </source>
</evidence>
<keyword evidence="2" id="KW-0812">Transmembrane</keyword>
<protein>
    <submittedName>
        <fullName evidence="3">Uncharacterized protein</fullName>
    </submittedName>
</protein>
<gene>
    <name evidence="3" type="ORF">O4J56_12515</name>
</gene>
<keyword evidence="2" id="KW-0472">Membrane</keyword>
<comment type="caution">
    <text evidence="3">The sequence shown here is derived from an EMBL/GenBank/DDBJ whole genome shotgun (WGS) entry which is preliminary data.</text>
</comment>
<dbReference type="RefSeq" id="WP_270685912.1">
    <property type="nucleotide sequence ID" value="NZ_JAQFWQ010000030.1"/>
</dbReference>
<proteinExistence type="predicted"/>
<sequence length="219" mass="19868">MGKHVAAWFTTFILDMVAVLVLAFLMGDTGAALGMAAGGVALAGVAVVAAVDGAVGGAALLLLVPAGLAAPVGAVTSAEVAVGRPVASVVQGDESASGTTVPLVEPGMNSVVGPDGEPDGSSPCAEAEDAVAAGETGTCPPTVVSVPSEGATEGPDDGTGGGVDVDPDGGTDGGPEEGTDGGTDGGGGTDDTGGTGGGGGTDDGAGGLGGGPSSGAGVP</sequence>
<keyword evidence="2" id="KW-1133">Transmembrane helix</keyword>
<feature type="compositionally biased region" description="Acidic residues" evidence="1">
    <location>
        <begin position="165"/>
        <end position="179"/>
    </location>
</feature>
<dbReference type="EMBL" id="JAQFWQ010000030">
    <property type="protein sequence ID" value="MDA2811456.1"/>
    <property type="molecule type" value="Genomic_DNA"/>
</dbReference>
<evidence type="ECO:0000313" key="3">
    <source>
        <dbReference type="EMBL" id="MDA2811456.1"/>
    </source>
</evidence>
<keyword evidence="4" id="KW-1185">Reference proteome</keyword>
<name>A0ABT4U3C5_9ACTN</name>
<feature type="transmembrane region" description="Helical" evidence="2">
    <location>
        <begin position="6"/>
        <end position="25"/>
    </location>
</feature>
<evidence type="ECO:0000313" key="4">
    <source>
        <dbReference type="Proteomes" id="UP001527866"/>
    </source>
</evidence>
<feature type="compositionally biased region" description="Gly residues" evidence="1">
    <location>
        <begin position="180"/>
        <end position="219"/>
    </location>
</feature>
<accession>A0ABT4U3C5</accession>
<feature type="region of interest" description="Disordered" evidence="1">
    <location>
        <begin position="93"/>
        <end position="219"/>
    </location>
</feature>
<reference evidence="3 4" key="1">
    <citation type="submission" date="2023-01" db="EMBL/GenBank/DDBJ databases">
        <title>Draft genome sequence of Nocardiopsis sp. RSe5-2 isolated from halophytes.</title>
        <authorList>
            <person name="Duangmal K."/>
            <person name="Chantavorakit T."/>
        </authorList>
    </citation>
    <scope>NUCLEOTIDE SEQUENCE [LARGE SCALE GENOMIC DNA]</scope>
    <source>
        <strain evidence="3 4">RSe5-2</strain>
    </source>
</reference>
<dbReference type="Proteomes" id="UP001527866">
    <property type="component" value="Unassembled WGS sequence"/>
</dbReference>
<evidence type="ECO:0000256" key="1">
    <source>
        <dbReference type="SAM" id="MobiDB-lite"/>
    </source>
</evidence>
<organism evidence="3 4">
    <name type="scientific">Nocardiopsis endophytica</name>
    <dbReference type="NCBI Taxonomy" id="3018445"/>
    <lineage>
        <taxon>Bacteria</taxon>
        <taxon>Bacillati</taxon>
        <taxon>Actinomycetota</taxon>
        <taxon>Actinomycetes</taxon>
        <taxon>Streptosporangiales</taxon>
        <taxon>Nocardiopsidaceae</taxon>
        <taxon>Nocardiopsis</taxon>
    </lineage>
</organism>